<dbReference type="GO" id="GO:0016740">
    <property type="term" value="F:transferase activity"/>
    <property type="evidence" value="ECO:0007669"/>
    <property type="project" value="UniProtKB-KW"/>
</dbReference>
<evidence type="ECO:0000259" key="5">
    <source>
        <dbReference type="SMART" id="SM00642"/>
    </source>
</evidence>
<dbReference type="PROSITE" id="PS51257">
    <property type="entry name" value="PROKAR_LIPOPROTEIN"/>
    <property type="match status" value="1"/>
</dbReference>
<dbReference type="InterPro" id="IPR013780">
    <property type="entry name" value="Glyco_hydro_b"/>
</dbReference>
<reference evidence="6 7" key="1">
    <citation type="journal article" date="2013" name="Genome Announc.">
        <title>Complete genome sequence of Simiduia agarivorans SA1(T), a marine bacterium able to degrade a variety of polysaccharides.</title>
        <authorList>
            <person name="Lin S.Y."/>
            <person name="Shieh W.Y."/>
            <person name="Chen J.S."/>
            <person name="Tang S.L."/>
        </authorList>
    </citation>
    <scope>NUCLEOTIDE SEQUENCE [LARGE SCALE GENOMIC DNA]</scope>
    <source>
        <strain evidence="7">DSM 21679 / JCM 13881 / BCRC 17597 / SA1</strain>
    </source>
</reference>
<dbReference type="GO" id="GO:0046872">
    <property type="term" value="F:metal ion binding"/>
    <property type="evidence" value="ECO:0007669"/>
    <property type="project" value="UniProtKB-KW"/>
</dbReference>
<dbReference type="Proteomes" id="UP000000466">
    <property type="component" value="Chromosome"/>
</dbReference>
<dbReference type="GO" id="GO:0005975">
    <property type="term" value="P:carbohydrate metabolic process"/>
    <property type="evidence" value="ECO:0007669"/>
    <property type="project" value="InterPro"/>
</dbReference>
<dbReference type="OrthoDB" id="9805159at2"/>
<keyword evidence="2" id="KW-0479">Metal-binding</keyword>
<keyword evidence="3 4" id="KW-0732">Signal</keyword>
<dbReference type="SMART" id="SM00642">
    <property type="entry name" value="Aamy"/>
    <property type="match status" value="1"/>
</dbReference>
<keyword evidence="7" id="KW-1185">Reference proteome</keyword>
<dbReference type="Gene3D" id="3.20.20.80">
    <property type="entry name" value="Glycosidases"/>
    <property type="match status" value="1"/>
</dbReference>
<name>K4KYU9_SIMAS</name>
<protein>
    <submittedName>
        <fullName evidence="6">Cyclomaltodextrin glucanotransferase</fullName>
    </submittedName>
</protein>
<dbReference type="SUPFAM" id="SSF51011">
    <property type="entry name" value="Glycosyl hydrolase domain"/>
    <property type="match status" value="1"/>
</dbReference>
<dbReference type="RefSeq" id="WP_015047276.1">
    <property type="nucleotide sequence ID" value="NC_018868.3"/>
</dbReference>
<evidence type="ECO:0000256" key="1">
    <source>
        <dbReference type="ARBA" id="ARBA00001913"/>
    </source>
</evidence>
<dbReference type="PANTHER" id="PTHR10357">
    <property type="entry name" value="ALPHA-AMYLASE FAMILY MEMBER"/>
    <property type="match status" value="1"/>
</dbReference>
<proteinExistence type="predicted"/>
<feature type="chain" id="PRO_5003878658" evidence="4">
    <location>
        <begin position="27"/>
        <end position="555"/>
    </location>
</feature>
<dbReference type="EMBL" id="CP003746">
    <property type="protein sequence ID" value="AFU99112.1"/>
    <property type="molecule type" value="Genomic_DNA"/>
</dbReference>
<sequence length="555" mass="62075">MKIIRPALLATSIALAACGSKAPSTAAPSTTLPLIGTDEPWASEAIYFVLTDRFVDGDSSNNFEDQGREIGDGRWHSFHRHFDGPNGRSANVGYMGGDFKGLLNHADFITDMGFTAVWMTPIVDNPDAAFNGGDPVGYDQWGDGGKTGFHGYWGVNFYALDEHLPSADLDYRQLNRQLKDTYNLKTVLDIVGNHGSPSYSAPEQISNFGKLFDASGALVADHQNIHPEQLSDDEPLHHFFNRKPDVAQLSDFDENNPAVVDYLVGSYLQWIDQGADAIRIDTIKHVPHHFWKTVTDRIRAEHPGYFLFGESWNYDAEFIAQHTLPENGGVSVLDFPMQQAMFAMFGQEQAPYSKALEAMYLTDGPYHNVYELVTFYDNHDVQRLDASDEGFIDANNFIFTNRGIPQIYYGSEMGFERGMKEHQGSRNYYGVENIEKARKHRIFAELKNIAHVRKTTPALQRGLQHNLAFTQDTAAFYRVLDADGIQQTALVLLNKGDQPQALSVSQGLAQGEWKNALTGETLQVQDKLQQTLAPHSVQVWIKHGAIDAELRQLLN</sequence>
<evidence type="ECO:0000313" key="6">
    <source>
        <dbReference type="EMBL" id="AFU99112.1"/>
    </source>
</evidence>
<evidence type="ECO:0000256" key="3">
    <source>
        <dbReference type="ARBA" id="ARBA00022729"/>
    </source>
</evidence>
<comment type="cofactor">
    <cofactor evidence="1">
        <name>Ca(2+)</name>
        <dbReference type="ChEBI" id="CHEBI:29108"/>
    </cofactor>
</comment>
<dbReference type="Pfam" id="PF00128">
    <property type="entry name" value="Alpha-amylase"/>
    <property type="match status" value="1"/>
</dbReference>
<evidence type="ECO:0000313" key="7">
    <source>
        <dbReference type="Proteomes" id="UP000000466"/>
    </source>
</evidence>
<dbReference type="HOGENOM" id="CLU_503381_0_0_6"/>
<dbReference type="eggNOG" id="COG0366">
    <property type="taxonomic scope" value="Bacteria"/>
</dbReference>
<feature type="domain" description="Glycosyl hydrolase family 13 catalytic" evidence="5">
    <location>
        <begin position="48"/>
        <end position="453"/>
    </location>
</feature>
<dbReference type="STRING" id="1117647.M5M_09645"/>
<accession>K4KYU9</accession>
<dbReference type="AlphaFoldDB" id="K4KYU9"/>
<dbReference type="PANTHER" id="PTHR10357:SF215">
    <property type="entry name" value="ALPHA-AMYLASE 1"/>
    <property type="match status" value="1"/>
</dbReference>
<evidence type="ECO:0000256" key="4">
    <source>
        <dbReference type="SAM" id="SignalP"/>
    </source>
</evidence>
<dbReference type="KEGG" id="saga:M5M_09645"/>
<dbReference type="SUPFAM" id="SSF51445">
    <property type="entry name" value="(Trans)glycosidases"/>
    <property type="match status" value="1"/>
</dbReference>
<gene>
    <name evidence="6" type="ordered locus">M5M_09645</name>
</gene>
<organism evidence="6 7">
    <name type="scientific">Simiduia agarivorans (strain DSM 21679 / JCM 13881 / BCRC 17597 / SA1)</name>
    <dbReference type="NCBI Taxonomy" id="1117647"/>
    <lineage>
        <taxon>Bacteria</taxon>
        <taxon>Pseudomonadati</taxon>
        <taxon>Pseudomonadota</taxon>
        <taxon>Gammaproteobacteria</taxon>
        <taxon>Cellvibrionales</taxon>
        <taxon>Cellvibrionaceae</taxon>
        <taxon>Simiduia</taxon>
    </lineage>
</organism>
<dbReference type="InterPro" id="IPR017853">
    <property type="entry name" value="GH"/>
</dbReference>
<dbReference type="InterPro" id="IPR006047">
    <property type="entry name" value="GH13_cat_dom"/>
</dbReference>
<evidence type="ECO:0000256" key="2">
    <source>
        <dbReference type="ARBA" id="ARBA00022723"/>
    </source>
</evidence>
<feature type="signal peptide" evidence="4">
    <location>
        <begin position="1"/>
        <end position="26"/>
    </location>
</feature>
<dbReference type="Gene3D" id="2.60.40.1180">
    <property type="entry name" value="Golgi alpha-mannosidase II"/>
    <property type="match status" value="1"/>
</dbReference>